<evidence type="ECO:0000313" key="1">
    <source>
        <dbReference type="EMBL" id="QSB16487.1"/>
    </source>
</evidence>
<dbReference type="Proteomes" id="UP000662857">
    <property type="component" value="Chromosome"/>
</dbReference>
<organism evidence="1 2">
    <name type="scientific">Natronosporangium hydrolyticum</name>
    <dbReference type="NCBI Taxonomy" id="2811111"/>
    <lineage>
        <taxon>Bacteria</taxon>
        <taxon>Bacillati</taxon>
        <taxon>Actinomycetota</taxon>
        <taxon>Actinomycetes</taxon>
        <taxon>Micromonosporales</taxon>
        <taxon>Micromonosporaceae</taxon>
        <taxon>Natronosporangium</taxon>
    </lineage>
</organism>
<dbReference type="KEGG" id="nhy:JQS43_09510"/>
<dbReference type="AlphaFoldDB" id="A0A895YF98"/>
<evidence type="ECO:0008006" key="3">
    <source>
        <dbReference type="Google" id="ProtNLM"/>
    </source>
</evidence>
<keyword evidence="2" id="KW-1185">Reference proteome</keyword>
<protein>
    <recommendedName>
        <fullName evidence="3">Type IV toxin-antitoxin system AbiEi family antitoxin domain-containing protein</fullName>
    </recommendedName>
</protein>
<reference evidence="1" key="1">
    <citation type="submission" date="2021-02" db="EMBL/GenBank/DDBJ databases">
        <title>Natrosporangium hydrolyticum gen. nov., sp. nov, a haloalkaliphilic actinobacterium from a soda solonchak soil.</title>
        <authorList>
            <person name="Sorokin D.Y."/>
            <person name="Khijniak T.V."/>
            <person name="Zakharycheva A.P."/>
            <person name="Boueva O.V."/>
            <person name="Ariskina E.V."/>
            <person name="Hahnke R.L."/>
            <person name="Bunk B."/>
            <person name="Sproer C."/>
            <person name="Schumann P."/>
            <person name="Evtushenko L.I."/>
            <person name="Kublanov I.V."/>
        </authorList>
    </citation>
    <scope>NUCLEOTIDE SEQUENCE</scope>
    <source>
        <strain evidence="1">DSM 106523</strain>
    </source>
</reference>
<accession>A0A895YF98</accession>
<proteinExistence type="predicted"/>
<dbReference type="EMBL" id="CP070499">
    <property type="protein sequence ID" value="QSB16487.1"/>
    <property type="molecule type" value="Genomic_DNA"/>
</dbReference>
<dbReference type="RefSeq" id="WP_239678704.1">
    <property type="nucleotide sequence ID" value="NZ_CP070499.1"/>
</dbReference>
<name>A0A895YF98_9ACTN</name>
<gene>
    <name evidence="1" type="ORF">JQS43_09510</name>
</gene>
<sequence length="328" mass="35833">MDTFARLVASQDGLITQAQAYQCGLTRAALRWRLASGDWREILPHIYATVTGDPTARQRALAGLLYGGAGAQLTGGVALRAHGFRYLPTDPYVRILVPRGQQRRSVSFVALHRTDRPDPRPVRVDPLLLASPARAVADAARWCRSRRQVRAMVADAVQRRLTTVAALQEETARAARQHSALLRAAVAEMADGVRSVAESELRQVLGASRIRPPIHWNPHLVSAEGGETLPTPDGYLADVGVALEVDSREFHTSPGAWSRTMARHNLLARHGAVVIHLPPSRIRGAPASVLAEVEQVYLTRRATGATAAIRFAESDPLPTRAPNRRRSR</sequence>
<evidence type="ECO:0000313" key="2">
    <source>
        <dbReference type="Proteomes" id="UP000662857"/>
    </source>
</evidence>